<feature type="region of interest" description="Disordered" evidence="1">
    <location>
        <begin position="396"/>
        <end position="417"/>
    </location>
</feature>
<sequence length="417" mass="46124">MHDYLVARAVQYTSLGPVRIGPRSDAAPPVIIWVGVAPGSISGERGVEIAVGLRALLLANDITDVHVEICESLVNPLAKMYKPILESDDTFKKQGTATLFFIDPTKPGKLFLIVPKHVVFCADEKEYFEDPGSASRKNVILCSEDGFEARIEDIEREISTCRDRIDRLRARLMEADEIRDPEEAEMERKAVVRHLKTQGEAIEPLEKFLRQVKRDWKDPKDRIIGHVVYSPPLVHSFGKDKFTLDLAVVEVHSDKVDSTNFVGNAIDLGDIDLGRLNASVRPSRVVFPGNRLLRLRDTLSIDEMRSHSSEDAQGGGPPTIVLKRGCTSRLTFGCLHNIRSVLRQSPMVKPTEYSREFAVLTRAPKGERGEPFSADGDSGSVVINSSCTVVGMVTSGAEHRQNPTPHMSHPSLSSLSI</sequence>
<evidence type="ECO:0000313" key="2">
    <source>
        <dbReference type="EMBL" id="TEB15816.1"/>
    </source>
</evidence>
<reference evidence="2 3" key="1">
    <citation type="journal article" date="2019" name="Nat. Ecol. Evol.">
        <title>Megaphylogeny resolves global patterns of mushroom evolution.</title>
        <authorList>
            <person name="Varga T."/>
            <person name="Krizsan K."/>
            <person name="Foldi C."/>
            <person name="Dima B."/>
            <person name="Sanchez-Garcia M."/>
            <person name="Sanchez-Ramirez S."/>
            <person name="Szollosi G.J."/>
            <person name="Szarkandi J.G."/>
            <person name="Papp V."/>
            <person name="Albert L."/>
            <person name="Andreopoulos W."/>
            <person name="Angelini C."/>
            <person name="Antonin V."/>
            <person name="Barry K.W."/>
            <person name="Bougher N.L."/>
            <person name="Buchanan P."/>
            <person name="Buyck B."/>
            <person name="Bense V."/>
            <person name="Catcheside P."/>
            <person name="Chovatia M."/>
            <person name="Cooper J."/>
            <person name="Damon W."/>
            <person name="Desjardin D."/>
            <person name="Finy P."/>
            <person name="Geml J."/>
            <person name="Haridas S."/>
            <person name="Hughes K."/>
            <person name="Justo A."/>
            <person name="Karasinski D."/>
            <person name="Kautmanova I."/>
            <person name="Kiss B."/>
            <person name="Kocsube S."/>
            <person name="Kotiranta H."/>
            <person name="LaButti K.M."/>
            <person name="Lechner B.E."/>
            <person name="Liimatainen K."/>
            <person name="Lipzen A."/>
            <person name="Lukacs Z."/>
            <person name="Mihaltcheva S."/>
            <person name="Morgado L.N."/>
            <person name="Niskanen T."/>
            <person name="Noordeloos M.E."/>
            <person name="Ohm R.A."/>
            <person name="Ortiz-Santana B."/>
            <person name="Ovrebo C."/>
            <person name="Racz N."/>
            <person name="Riley R."/>
            <person name="Savchenko A."/>
            <person name="Shiryaev A."/>
            <person name="Soop K."/>
            <person name="Spirin V."/>
            <person name="Szebenyi C."/>
            <person name="Tomsovsky M."/>
            <person name="Tulloss R.E."/>
            <person name="Uehling J."/>
            <person name="Grigoriev I.V."/>
            <person name="Vagvolgyi C."/>
            <person name="Papp T."/>
            <person name="Martin F.M."/>
            <person name="Miettinen O."/>
            <person name="Hibbett D.S."/>
            <person name="Nagy L.G."/>
        </authorList>
    </citation>
    <scope>NUCLEOTIDE SEQUENCE [LARGE SCALE GENOMIC DNA]</scope>
    <source>
        <strain evidence="2 3">FP101781</strain>
    </source>
</reference>
<keyword evidence="3" id="KW-1185">Reference proteome</keyword>
<dbReference type="STRING" id="71717.A0A4Y7S417"/>
<gene>
    <name evidence="2" type="ORF">FA13DRAFT_1804881</name>
</gene>
<protein>
    <submittedName>
        <fullName evidence="2">Uncharacterized protein</fullName>
    </submittedName>
</protein>
<accession>A0A4Y7S417</accession>
<dbReference type="OrthoDB" id="5424209at2759"/>
<comment type="caution">
    <text evidence="2">The sequence shown here is derived from an EMBL/GenBank/DDBJ whole genome shotgun (WGS) entry which is preliminary data.</text>
</comment>
<evidence type="ECO:0000313" key="3">
    <source>
        <dbReference type="Proteomes" id="UP000298030"/>
    </source>
</evidence>
<proteinExistence type="predicted"/>
<name>A0A4Y7S417_COPMI</name>
<dbReference type="Proteomes" id="UP000298030">
    <property type="component" value="Unassembled WGS sequence"/>
</dbReference>
<dbReference type="AlphaFoldDB" id="A0A4Y7S417"/>
<dbReference type="EMBL" id="QPFP01000345">
    <property type="protein sequence ID" value="TEB15816.1"/>
    <property type="molecule type" value="Genomic_DNA"/>
</dbReference>
<feature type="compositionally biased region" description="Low complexity" evidence="1">
    <location>
        <begin position="405"/>
        <end position="417"/>
    </location>
</feature>
<organism evidence="2 3">
    <name type="scientific">Coprinellus micaceus</name>
    <name type="common">Glistening ink-cap mushroom</name>
    <name type="synonym">Coprinus micaceus</name>
    <dbReference type="NCBI Taxonomy" id="71717"/>
    <lineage>
        <taxon>Eukaryota</taxon>
        <taxon>Fungi</taxon>
        <taxon>Dikarya</taxon>
        <taxon>Basidiomycota</taxon>
        <taxon>Agaricomycotina</taxon>
        <taxon>Agaricomycetes</taxon>
        <taxon>Agaricomycetidae</taxon>
        <taxon>Agaricales</taxon>
        <taxon>Agaricineae</taxon>
        <taxon>Psathyrellaceae</taxon>
        <taxon>Coprinellus</taxon>
    </lineage>
</organism>
<evidence type="ECO:0000256" key="1">
    <source>
        <dbReference type="SAM" id="MobiDB-lite"/>
    </source>
</evidence>